<keyword evidence="4" id="KW-1185">Reference proteome</keyword>
<organism evidence="3 4">
    <name type="scientific">Agaricus bisporus var. burnettii (strain JB137-S8 / ATCC MYA-4627 / FGSC 10392)</name>
    <name type="common">White button mushroom</name>
    <dbReference type="NCBI Taxonomy" id="597362"/>
    <lineage>
        <taxon>Eukaryota</taxon>
        <taxon>Fungi</taxon>
        <taxon>Dikarya</taxon>
        <taxon>Basidiomycota</taxon>
        <taxon>Agaricomycotina</taxon>
        <taxon>Agaricomycetes</taxon>
        <taxon>Agaricomycetidae</taxon>
        <taxon>Agaricales</taxon>
        <taxon>Agaricineae</taxon>
        <taxon>Agaricaceae</taxon>
        <taxon>Agaricus</taxon>
    </lineage>
</organism>
<dbReference type="SUPFAM" id="SSF46565">
    <property type="entry name" value="Chaperone J-domain"/>
    <property type="match status" value="1"/>
</dbReference>
<dbReference type="GO" id="GO:0005634">
    <property type="term" value="C:nucleus"/>
    <property type="evidence" value="ECO:0007669"/>
    <property type="project" value="TreeGrafter"/>
</dbReference>
<feature type="domain" description="J" evidence="2">
    <location>
        <begin position="4"/>
        <end position="75"/>
    </location>
</feature>
<dbReference type="RefSeq" id="XP_007327629.1">
    <property type="nucleotide sequence ID" value="XM_007327567.1"/>
</dbReference>
<dbReference type="InterPro" id="IPR036869">
    <property type="entry name" value="J_dom_sf"/>
</dbReference>
<feature type="compositionally biased region" description="Basic and acidic residues" evidence="1">
    <location>
        <begin position="276"/>
        <end position="285"/>
    </location>
</feature>
<dbReference type="Pfam" id="PF00226">
    <property type="entry name" value="DnaJ"/>
    <property type="match status" value="1"/>
</dbReference>
<sequence>MAYPLYELLGIPKDATTEQIRRAYRKKALKTHPDKLPQDLSEEERNVAAEKFREISHACEILTDPEKRREYDIHGVWPPPEPEEVFETPFRNGWHPRSHAYTPHEYHHSYHNHVFRDPFDLFKTMFEDFDDMLEASPFRPHFAPFDPFGNFGSHRSRSMFPESLFSMPTIGFQSQPGFPDFRGGRSNSHSETFSTRTVNGVTETIHTVRGQDGIEHVTRQYPDGREIYTINGVEQPSSRGDHLVRDTTSPRLLTPGQSRPRRSEAPVYSHPQAPQSRRDARHSNSRDSSYSRNYPAQAAPPSSRKREYDISPPPYTGTNYPHGSYDRYDLPRHSRDRPAAYTGHPGSPHVYDEHHYPRTRSSKRR</sequence>
<dbReference type="OrthoDB" id="442087at2759"/>
<dbReference type="eggNOG" id="KOG0712">
    <property type="taxonomic scope" value="Eukaryota"/>
</dbReference>
<dbReference type="InParanoid" id="K5X1W5"/>
<dbReference type="Proteomes" id="UP000008493">
    <property type="component" value="Unassembled WGS sequence"/>
</dbReference>
<dbReference type="GO" id="GO:0005737">
    <property type="term" value="C:cytoplasm"/>
    <property type="evidence" value="ECO:0007669"/>
    <property type="project" value="TreeGrafter"/>
</dbReference>
<dbReference type="PROSITE" id="PS50076">
    <property type="entry name" value="DNAJ_2"/>
    <property type="match status" value="1"/>
</dbReference>
<dbReference type="EMBL" id="JH971387">
    <property type="protein sequence ID" value="EKM81806.1"/>
    <property type="molecule type" value="Genomic_DNA"/>
</dbReference>
<evidence type="ECO:0000256" key="1">
    <source>
        <dbReference type="SAM" id="MobiDB-lite"/>
    </source>
</evidence>
<accession>K5X1W5</accession>
<dbReference type="PRINTS" id="PR00625">
    <property type="entry name" value="JDOMAIN"/>
</dbReference>
<dbReference type="KEGG" id="abp:AGABI1DRAFT112046"/>
<dbReference type="HOGENOM" id="CLU_040678_1_0_1"/>
<gene>
    <name evidence="3" type="ORF">AGABI1DRAFT_112046</name>
</gene>
<dbReference type="InterPro" id="IPR001623">
    <property type="entry name" value="DnaJ_domain"/>
</dbReference>
<dbReference type="SMART" id="SM00271">
    <property type="entry name" value="DnaJ"/>
    <property type="match status" value="1"/>
</dbReference>
<dbReference type="GO" id="GO:0051087">
    <property type="term" value="F:protein-folding chaperone binding"/>
    <property type="evidence" value="ECO:0007669"/>
    <property type="project" value="TreeGrafter"/>
</dbReference>
<feature type="compositionally biased region" description="Basic and acidic residues" evidence="1">
    <location>
        <begin position="324"/>
        <end position="338"/>
    </location>
</feature>
<feature type="region of interest" description="Disordered" evidence="1">
    <location>
        <begin position="231"/>
        <end position="365"/>
    </location>
</feature>
<dbReference type="AlphaFoldDB" id="K5X1W5"/>
<dbReference type="GO" id="GO:0044183">
    <property type="term" value="F:protein folding chaperone"/>
    <property type="evidence" value="ECO:0007669"/>
    <property type="project" value="TreeGrafter"/>
</dbReference>
<evidence type="ECO:0000313" key="3">
    <source>
        <dbReference type="EMBL" id="EKM81806.1"/>
    </source>
</evidence>
<protein>
    <recommendedName>
        <fullName evidence="2">J domain-containing protein</fullName>
    </recommendedName>
</protein>
<dbReference type="OMA" id="FELFNMM"/>
<name>K5X1W5_AGABU</name>
<proteinExistence type="predicted"/>
<reference evidence="4" key="1">
    <citation type="journal article" date="2012" name="Proc. Natl. Acad. Sci. U.S.A.">
        <title>Genome sequence of the button mushroom Agaricus bisporus reveals mechanisms governing adaptation to a humic-rich ecological niche.</title>
        <authorList>
            <person name="Morin E."/>
            <person name="Kohler A."/>
            <person name="Baker A.R."/>
            <person name="Foulongne-Oriol M."/>
            <person name="Lombard V."/>
            <person name="Nagy L.G."/>
            <person name="Ohm R.A."/>
            <person name="Patyshakuliyeva A."/>
            <person name="Brun A."/>
            <person name="Aerts A.L."/>
            <person name="Bailey A.M."/>
            <person name="Billette C."/>
            <person name="Coutinho P.M."/>
            <person name="Deakin G."/>
            <person name="Doddapaneni H."/>
            <person name="Floudas D."/>
            <person name="Grimwood J."/>
            <person name="Hilden K."/>
            <person name="Kuees U."/>
            <person name="LaButti K.M."/>
            <person name="Lapidus A."/>
            <person name="Lindquist E.A."/>
            <person name="Lucas S.M."/>
            <person name="Murat C."/>
            <person name="Riley R.W."/>
            <person name="Salamov A.A."/>
            <person name="Schmutz J."/>
            <person name="Subramanian V."/>
            <person name="Woesten H.A.B."/>
            <person name="Xu J."/>
            <person name="Eastwood D.C."/>
            <person name="Foster G.D."/>
            <person name="Sonnenberg A.S."/>
            <person name="Cullen D."/>
            <person name="de Vries R.P."/>
            <person name="Lundell T."/>
            <person name="Hibbett D.S."/>
            <person name="Henrissat B."/>
            <person name="Burton K.S."/>
            <person name="Kerrigan R.W."/>
            <person name="Challen M.P."/>
            <person name="Grigoriev I.V."/>
            <person name="Martin F."/>
        </authorList>
    </citation>
    <scope>NUCLEOTIDE SEQUENCE [LARGE SCALE GENOMIC DNA]</scope>
    <source>
        <strain evidence="4">JB137-S8 / ATCC MYA-4627 / FGSC 10392</strain>
    </source>
</reference>
<dbReference type="Gene3D" id="1.10.287.110">
    <property type="entry name" value="DnaJ domain"/>
    <property type="match status" value="1"/>
</dbReference>
<feature type="compositionally biased region" description="Polar residues" evidence="1">
    <location>
        <begin position="246"/>
        <end position="257"/>
    </location>
</feature>
<dbReference type="STRING" id="597362.K5X1W5"/>
<evidence type="ECO:0000313" key="4">
    <source>
        <dbReference type="Proteomes" id="UP000008493"/>
    </source>
</evidence>
<dbReference type="PANTHER" id="PTHR43948:SF10">
    <property type="entry name" value="MRJ, ISOFORM E"/>
    <property type="match status" value="1"/>
</dbReference>
<dbReference type="GO" id="GO:0051082">
    <property type="term" value="F:unfolded protein binding"/>
    <property type="evidence" value="ECO:0007669"/>
    <property type="project" value="TreeGrafter"/>
</dbReference>
<dbReference type="CDD" id="cd06257">
    <property type="entry name" value="DnaJ"/>
    <property type="match status" value="1"/>
</dbReference>
<dbReference type="PANTHER" id="PTHR43948">
    <property type="entry name" value="DNAJ HOMOLOG SUBFAMILY B"/>
    <property type="match status" value="1"/>
</dbReference>
<evidence type="ECO:0000259" key="2">
    <source>
        <dbReference type="PROSITE" id="PS50076"/>
    </source>
</evidence>
<dbReference type="GeneID" id="18823497"/>